<dbReference type="InterPro" id="IPR001479">
    <property type="entry name" value="Quinoprotein_DH_CS"/>
</dbReference>
<organism evidence="16 17">
    <name type="scientific">Croceibacterium xixiisoli</name>
    <dbReference type="NCBI Taxonomy" id="1476466"/>
    <lineage>
        <taxon>Bacteria</taxon>
        <taxon>Pseudomonadati</taxon>
        <taxon>Pseudomonadota</taxon>
        <taxon>Alphaproteobacteria</taxon>
        <taxon>Sphingomonadales</taxon>
        <taxon>Erythrobacteraceae</taxon>
        <taxon>Croceibacterium</taxon>
    </lineage>
</organism>
<dbReference type="RefSeq" id="WP_161392488.1">
    <property type="nucleotide sequence ID" value="NZ_JBHSCP010000003.1"/>
</dbReference>
<accession>A0A6I4U2B0</accession>
<evidence type="ECO:0000256" key="2">
    <source>
        <dbReference type="ARBA" id="ARBA00022617"/>
    </source>
</evidence>
<dbReference type="InterPro" id="IPR036909">
    <property type="entry name" value="Cyt_c-like_dom_sf"/>
</dbReference>
<dbReference type="InterPro" id="IPR002372">
    <property type="entry name" value="PQQ_rpt_dom"/>
</dbReference>
<dbReference type="EC" id="1.1.2.-" evidence="16"/>
<evidence type="ECO:0000259" key="15">
    <source>
        <dbReference type="PROSITE" id="PS51007"/>
    </source>
</evidence>
<keyword evidence="7 16" id="KW-0560">Oxidoreductase</keyword>
<dbReference type="SMART" id="SM00564">
    <property type="entry name" value="PQQ"/>
    <property type="match status" value="5"/>
</dbReference>
<dbReference type="InterPro" id="IPR011047">
    <property type="entry name" value="Quinoprotein_ADH-like_sf"/>
</dbReference>
<evidence type="ECO:0000256" key="12">
    <source>
        <dbReference type="PIRSR" id="PIRSR617512-3"/>
    </source>
</evidence>
<evidence type="ECO:0000313" key="17">
    <source>
        <dbReference type="Proteomes" id="UP000469430"/>
    </source>
</evidence>
<dbReference type="GO" id="GO:0009055">
    <property type="term" value="F:electron transfer activity"/>
    <property type="evidence" value="ECO:0007669"/>
    <property type="project" value="InterPro"/>
</dbReference>
<feature type="domain" description="Cytochrome c" evidence="15">
    <location>
        <begin position="623"/>
        <end position="699"/>
    </location>
</feature>
<dbReference type="Pfam" id="PF13442">
    <property type="entry name" value="Cytochrome_CBB3"/>
    <property type="match status" value="1"/>
</dbReference>
<dbReference type="GO" id="GO:0016020">
    <property type="term" value="C:membrane"/>
    <property type="evidence" value="ECO:0007669"/>
    <property type="project" value="InterPro"/>
</dbReference>
<dbReference type="InterPro" id="IPR017512">
    <property type="entry name" value="PQQ_MeOH/EtOH_DH"/>
</dbReference>
<name>A0A6I4U2B0_9SPHN</name>
<keyword evidence="9 13" id="KW-1015">Disulfide bond</keyword>
<reference evidence="16 17" key="1">
    <citation type="submission" date="2019-12" db="EMBL/GenBank/DDBJ databases">
        <title>Genomic-based taxomic classification of the family Erythrobacteraceae.</title>
        <authorList>
            <person name="Xu L."/>
        </authorList>
    </citation>
    <scope>NUCLEOTIDE SEQUENCE [LARGE SCALE GENOMIC DNA]</scope>
    <source>
        <strain evidence="16 17">S36</strain>
    </source>
</reference>
<evidence type="ECO:0000256" key="4">
    <source>
        <dbReference type="ARBA" id="ARBA00022729"/>
    </source>
</evidence>
<evidence type="ECO:0000256" key="7">
    <source>
        <dbReference type="ARBA" id="ARBA00023002"/>
    </source>
</evidence>
<feature type="disulfide bond" evidence="13">
    <location>
        <begin position="141"/>
        <end position="142"/>
    </location>
</feature>
<feature type="binding site" evidence="11">
    <location>
        <begin position="421"/>
        <end position="422"/>
    </location>
    <ligand>
        <name>pyrroloquinoline quinone</name>
        <dbReference type="ChEBI" id="CHEBI:58442"/>
    </ligand>
</feature>
<keyword evidence="4 14" id="KW-0732">Signal</keyword>
<sequence>MNTMIRQAAFRGGAILAATAMVLAGCAAAQGSAGAPVARAVSADPLASPAAGEWPSDGRDYSAQRYSPLTQVNAGNVNQLGLAWYADLDTFRGVEGTPIYADGVLYNISAFNVTTAYDAKTGQKLWTFDPKVPREMARFSCCEPVSRGLAMWKDKVIIATLDGRLIGLDRKTGTEIWSARTFGDDFPYTITGAPRVFDGKVVVGQSGGDFGVRGFVSAWDADTGEKVWKFFLAPGNPADGPDGEASDPIMERIRQTWHGEKYWELGGGANPWDAIAYDPKLNLVYVGTGNASPHSRFYRSENQGDNLFVCSIVALNATTGEYVWHYQMNPGEEWDYTCTSSIISAELEIDGKPRSVLMQAPKNGFFYVLDRATGEFISAGEHVKTNWNLGFDANGRPIDNPAVRYGFDPTLVFPGPGGAHNWFPMAFSPRTGLAYFPAYQSGFVFALQPDWVPQPRRSNSGWGGYGPELAQRRAELQAEANSVEKAWLTAYDPVRQRIAWQVELPRHGNGGVFVTASDLVFEGTTKQTFAAFDARTGRVLWEFPTQSAPVAGGISYEVDGEQYIAVNAGWGGGAAQIEQASGTELPRSSARLLVFKLGGTAQLPALAAKEPVPPPPALRASEAEITRGAQLYGQTCAVCHGQNAVGGVKDLRHMSADTHGKFADIVLRGIYVDKGMASFSDIIDADQAKAIHSYLIARANEDWGR</sequence>
<feature type="binding site" evidence="12">
    <location>
        <position position="335"/>
    </location>
    <ligand>
        <name>Ca(2+)</name>
        <dbReference type="ChEBI" id="CHEBI:29108"/>
    </ligand>
</feature>
<dbReference type="Gene3D" id="2.140.10.10">
    <property type="entry name" value="Quinoprotein alcohol dehydrogenase-like superfamily"/>
    <property type="match status" value="1"/>
</dbReference>
<feature type="signal peptide" evidence="14">
    <location>
        <begin position="1"/>
        <end position="29"/>
    </location>
</feature>
<dbReference type="EMBL" id="WTYJ01000004">
    <property type="protein sequence ID" value="MXP00774.1"/>
    <property type="molecule type" value="Genomic_DNA"/>
</dbReference>
<feature type="chain" id="PRO_5026309568" evidence="14">
    <location>
        <begin position="30"/>
        <end position="705"/>
    </location>
</feature>
<keyword evidence="17" id="KW-1185">Reference proteome</keyword>
<proteinExistence type="inferred from homology"/>
<keyword evidence="5 12" id="KW-0106">Calcium</keyword>
<dbReference type="SUPFAM" id="SSF50998">
    <property type="entry name" value="Quinoprotein alcohol dehydrogenase-like"/>
    <property type="match status" value="1"/>
</dbReference>
<feature type="binding site" description="axial binding residue" evidence="12">
    <location>
        <position position="640"/>
    </location>
    <ligand>
        <name>heme c</name>
        <dbReference type="ChEBI" id="CHEBI:61717"/>
    </ligand>
    <ligandPart>
        <name>Fe</name>
        <dbReference type="ChEBI" id="CHEBI:18248"/>
    </ligandPart>
</feature>
<evidence type="ECO:0000256" key="13">
    <source>
        <dbReference type="PIRSR" id="PIRSR617512-4"/>
    </source>
</evidence>
<dbReference type="Pfam" id="PF01011">
    <property type="entry name" value="PQQ"/>
    <property type="match status" value="2"/>
</dbReference>
<keyword evidence="8 12" id="KW-0408">Iron</keyword>
<dbReference type="PROSITE" id="PS51007">
    <property type="entry name" value="CYTC"/>
    <property type="match status" value="1"/>
</dbReference>
<evidence type="ECO:0000313" key="16">
    <source>
        <dbReference type="EMBL" id="MXP00774.1"/>
    </source>
</evidence>
<comment type="cofactor">
    <cofactor evidence="11">
        <name>pyrroloquinoline quinone</name>
        <dbReference type="ChEBI" id="CHEBI:58442"/>
    </cofactor>
    <text evidence="11">Binds 1 PQQ group per subunit.</text>
</comment>
<evidence type="ECO:0000256" key="3">
    <source>
        <dbReference type="ARBA" id="ARBA00022723"/>
    </source>
</evidence>
<comment type="similarity">
    <text evidence="1">Belongs to the bacterial PQQ dehydrogenase family.</text>
</comment>
<dbReference type="GO" id="GO:0005509">
    <property type="term" value="F:calcium ion binding"/>
    <property type="evidence" value="ECO:0007669"/>
    <property type="project" value="InterPro"/>
</dbReference>
<feature type="binding site" description="covalent" evidence="11">
    <location>
        <position position="636"/>
    </location>
    <ligand>
        <name>heme c</name>
        <dbReference type="ChEBI" id="CHEBI:61717"/>
    </ligand>
</feature>
<protein>
    <submittedName>
        <fullName evidence="16">PQQ-dependent dehydrogenase, methanol/ethanol family</fullName>
        <ecNumber evidence="16">1.1.2.-</ecNumber>
    </submittedName>
</protein>
<dbReference type="InterPro" id="IPR009056">
    <property type="entry name" value="Cyt_c-like_dom"/>
</dbReference>
<comment type="cofactor">
    <cofactor evidence="12">
        <name>Ca(2+)</name>
        <dbReference type="ChEBI" id="CHEBI:29108"/>
    </cofactor>
    <text evidence="12">Binds 1 Ca(2+) ion per subunit.</text>
</comment>
<evidence type="ECO:0000256" key="5">
    <source>
        <dbReference type="ARBA" id="ARBA00022837"/>
    </source>
</evidence>
<feature type="binding site" evidence="12">
    <location>
        <position position="290"/>
    </location>
    <ligand>
        <name>Ca(2+)</name>
        <dbReference type="ChEBI" id="CHEBI:29108"/>
    </ligand>
</feature>
<feature type="active site" description="Proton acceptor" evidence="10">
    <location>
        <position position="335"/>
    </location>
</feature>
<dbReference type="InterPro" id="IPR018391">
    <property type="entry name" value="PQQ_b-propeller_rpt"/>
</dbReference>
<dbReference type="SUPFAM" id="SSF46626">
    <property type="entry name" value="Cytochrome c"/>
    <property type="match status" value="1"/>
</dbReference>
<dbReference type="Proteomes" id="UP000469430">
    <property type="component" value="Unassembled WGS sequence"/>
</dbReference>
<evidence type="ECO:0000256" key="1">
    <source>
        <dbReference type="ARBA" id="ARBA00008156"/>
    </source>
</evidence>
<dbReference type="GO" id="GO:0016614">
    <property type="term" value="F:oxidoreductase activity, acting on CH-OH group of donors"/>
    <property type="evidence" value="ECO:0007669"/>
    <property type="project" value="InterPro"/>
</dbReference>
<feature type="binding site" evidence="11">
    <location>
        <position position="147"/>
    </location>
    <ligand>
        <name>pyrroloquinoline quinone</name>
        <dbReference type="ChEBI" id="CHEBI:58442"/>
    </ligand>
</feature>
<evidence type="ECO:0000256" key="10">
    <source>
        <dbReference type="PIRSR" id="PIRSR617512-1"/>
    </source>
</evidence>
<comment type="cofactor">
    <cofactor evidence="11">
        <name>heme c</name>
        <dbReference type="ChEBI" id="CHEBI:61717"/>
    </cofactor>
    <text evidence="11">Binds 1 heme c group per subunit.</text>
</comment>
<keyword evidence="3 12" id="KW-0479">Metal-binding</keyword>
<dbReference type="PROSITE" id="PS00364">
    <property type="entry name" value="BACTERIAL_PQQ_2"/>
    <property type="match status" value="1"/>
</dbReference>
<keyword evidence="2 11" id="KW-0349">Heme</keyword>
<evidence type="ECO:0000256" key="14">
    <source>
        <dbReference type="SAM" id="SignalP"/>
    </source>
</evidence>
<comment type="caution">
    <text evidence="16">The sequence shown here is derived from an EMBL/GenBank/DDBJ whole genome shotgun (WGS) entry which is preliminary data.</text>
</comment>
<keyword evidence="6 11" id="KW-0634">PQQ</keyword>
<dbReference type="AlphaFoldDB" id="A0A6I4U2B0"/>
<feature type="binding site" evidence="11">
    <location>
        <position position="362"/>
    </location>
    <ligand>
        <name>pyrroloquinoline quinone</name>
        <dbReference type="ChEBI" id="CHEBI:58442"/>
    </ligand>
</feature>
<evidence type="ECO:0000256" key="6">
    <source>
        <dbReference type="ARBA" id="ARBA00022891"/>
    </source>
</evidence>
<evidence type="ECO:0000256" key="9">
    <source>
        <dbReference type="ARBA" id="ARBA00023157"/>
    </source>
</evidence>
<dbReference type="NCBIfam" id="TIGR03075">
    <property type="entry name" value="PQQ_enz_alc_DH"/>
    <property type="match status" value="1"/>
</dbReference>
<feature type="binding site" description="covalent" evidence="11">
    <location>
        <position position="639"/>
    </location>
    <ligand>
        <name>heme c</name>
        <dbReference type="ChEBI" id="CHEBI:61717"/>
    </ligand>
</feature>
<dbReference type="PANTHER" id="PTHR32303">
    <property type="entry name" value="QUINOPROTEIN ALCOHOL DEHYDROGENASE (CYTOCHROME C)"/>
    <property type="match status" value="1"/>
</dbReference>
<dbReference type="PROSITE" id="PS51257">
    <property type="entry name" value="PROKAR_LIPOPROTEIN"/>
    <property type="match status" value="1"/>
</dbReference>
<feature type="binding site" evidence="11">
    <location>
        <position position="191"/>
    </location>
    <ligand>
        <name>pyrroloquinoline quinone</name>
        <dbReference type="ChEBI" id="CHEBI:58442"/>
    </ligand>
</feature>
<evidence type="ECO:0000256" key="8">
    <source>
        <dbReference type="ARBA" id="ARBA00023004"/>
    </source>
</evidence>
<gene>
    <name evidence="16" type="ORF">GRI97_17420</name>
</gene>
<evidence type="ECO:0000256" key="11">
    <source>
        <dbReference type="PIRSR" id="PIRSR617512-2"/>
    </source>
</evidence>
<dbReference type="GO" id="GO:0020037">
    <property type="term" value="F:heme binding"/>
    <property type="evidence" value="ECO:0007669"/>
    <property type="project" value="InterPro"/>
</dbReference>
<dbReference type="Gene3D" id="1.10.760.10">
    <property type="entry name" value="Cytochrome c-like domain"/>
    <property type="match status" value="1"/>
</dbReference>
<dbReference type="GO" id="GO:0030288">
    <property type="term" value="C:outer membrane-bounded periplasmic space"/>
    <property type="evidence" value="ECO:0007669"/>
    <property type="project" value="InterPro"/>
</dbReference>
<dbReference type="OrthoDB" id="9794322at2"/>
<feature type="binding site" evidence="11">
    <location>
        <position position="95"/>
    </location>
    <ligand>
        <name>pyrroloquinoline quinone</name>
        <dbReference type="ChEBI" id="CHEBI:58442"/>
    </ligand>
</feature>
<feature type="binding site" description="axial binding residue" evidence="12">
    <location>
        <position position="676"/>
    </location>
    <ligand>
        <name>heme c</name>
        <dbReference type="ChEBI" id="CHEBI:61717"/>
    </ligand>
    <ligandPart>
        <name>Fe</name>
        <dbReference type="ChEBI" id="CHEBI:18248"/>
    </ligandPart>
</feature>